<protein>
    <submittedName>
        <fullName evidence="1">Uncharacterized protein</fullName>
    </submittedName>
</protein>
<comment type="caution">
    <text evidence="1">The sequence shown here is derived from an EMBL/GenBank/DDBJ whole genome shotgun (WGS) entry which is preliminary data.</text>
</comment>
<gene>
    <name evidence="1" type="ORF">BaRGS_00036212</name>
</gene>
<dbReference type="Proteomes" id="UP001519460">
    <property type="component" value="Unassembled WGS sequence"/>
</dbReference>
<sequence length="188" mass="21199">GLVLRGCTITPYDKNPFIVRSENGQRQIKTTKVIIGNVPISYSDSDIESKLCQIGCKIRSKMLMERDRDEHGGLTRWLTGRRFVYIDVPQQPLPSKIHIGPCQATIFNYHQPRAHARDPFRARFSSTPMNFFLTSLHGVGQSGGARDCCCCDSGDESERVTGWTSYRQDPPGFQLTQTYPTEFACGDF</sequence>
<evidence type="ECO:0000313" key="2">
    <source>
        <dbReference type="Proteomes" id="UP001519460"/>
    </source>
</evidence>
<feature type="non-terminal residue" evidence="1">
    <location>
        <position position="1"/>
    </location>
</feature>
<keyword evidence="2" id="KW-1185">Reference proteome</keyword>
<dbReference type="EMBL" id="JACVVK020000504">
    <property type="protein sequence ID" value="KAK7469785.1"/>
    <property type="molecule type" value="Genomic_DNA"/>
</dbReference>
<proteinExistence type="predicted"/>
<feature type="non-terminal residue" evidence="1">
    <location>
        <position position="188"/>
    </location>
</feature>
<accession>A0ABD0JCN8</accession>
<evidence type="ECO:0000313" key="1">
    <source>
        <dbReference type="EMBL" id="KAK7469785.1"/>
    </source>
</evidence>
<name>A0ABD0JCN8_9CAEN</name>
<organism evidence="1 2">
    <name type="scientific">Batillaria attramentaria</name>
    <dbReference type="NCBI Taxonomy" id="370345"/>
    <lineage>
        <taxon>Eukaryota</taxon>
        <taxon>Metazoa</taxon>
        <taxon>Spiralia</taxon>
        <taxon>Lophotrochozoa</taxon>
        <taxon>Mollusca</taxon>
        <taxon>Gastropoda</taxon>
        <taxon>Caenogastropoda</taxon>
        <taxon>Sorbeoconcha</taxon>
        <taxon>Cerithioidea</taxon>
        <taxon>Batillariidae</taxon>
        <taxon>Batillaria</taxon>
    </lineage>
</organism>
<dbReference type="AlphaFoldDB" id="A0ABD0JCN8"/>
<reference evidence="1 2" key="1">
    <citation type="journal article" date="2023" name="Sci. Data">
        <title>Genome assembly of the Korean intertidal mud-creeper Batillaria attramentaria.</title>
        <authorList>
            <person name="Patra A.K."/>
            <person name="Ho P.T."/>
            <person name="Jun S."/>
            <person name="Lee S.J."/>
            <person name="Kim Y."/>
            <person name="Won Y.J."/>
        </authorList>
    </citation>
    <scope>NUCLEOTIDE SEQUENCE [LARGE SCALE GENOMIC DNA]</scope>
    <source>
        <strain evidence="1">Wonlab-2016</strain>
    </source>
</reference>